<dbReference type="InterPro" id="IPR018712">
    <property type="entry name" value="Tle1-like_cat"/>
</dbReference>
<sequence length="450" mass="51775">MESRHPHMSELPVSSGLESSRNIQGGGSDPPVLRRRIIACLDGTWDTPSARTNVFRFCASLETSHHLLIVSPEEHPHYPNQQKHQAAWWDRSNRTIGVVGEKPGEKWFQIAEYFKGVGGDEEGVRKYLGGLFGLGISHQILMAYKFLCENYQSEQDEIWLMGASRGAYAARSLAGFIYNVGLLPVRHLQKHVSKAYDLYRSNDKGSHPDSGARALAFRQTYGCREPVIRFLGCWDTVGSLGIPHLPWYLGGSVRKYYFHDIKLSSQVISAFHALSIHEQREWFVPTLMRYASKKKRDNQELEQLWFPGTHSDVIGGPTSARVLCNHALRWMMIKARERGIVFRHSIEDICGGGAFYYVDSYENELVYRLVRRKDRYIDPTLFPARDCLYMSGKFSYITDDQLLLYPSKTLERFYDDLAWRAEQEEEQQALAEAERRLAEESHLLIFPRDE</sequence>
<reference evidence="4 5" key="1">
    <citation type="submission" date="2016-07" db="EMBL/GenBank/DDBJ databases">
        <title>Pervasive Adenine N6-methylation of Active Genes in Fungi.</title>
        <authorList>
            <consortium name="DOE Joint Genome Institute"/>
            <person name="Mondo S.J."/>
            <person name="Dannebaum R.O."/>
            <person name="Kuo R.C."/>
            <person name="Labutti K."/>
            <person name="Haridas S."/>
            <person name="Kuo A."/>
            <person name="Salamov A."/>
            <person name="Ahrendt S.R."/>
            <person name="Lipzen A."/>
            <person name="Sullivan W."/>
            <person name="Andreopoulos W.B."/>
            <person name="Clum A."/>
            <person name="Lindquist E."/>
            <person name="Daum C."/>
            <person name="Ramamoorthy G.K."/>
            <person name="Gryganskyi A."/>
            <person name="Culley D."/>
            <person name="Magnuson J.K."/>
            <person name="James T.Y."/>
            <person name="O'Malley M.A."/>
            <person name="Stajich J.E."/>
            <person name="Spatafora J.W."/>
            <person name="Visel A."/>
            <person name="Grigoriev I.V."/>
        </authorList>
    </citation>
    <scope>NUCLEOTIDE SEQUENCE [LARGE SCALE GENOMIC DNA]</scope>
    <source>
        <strain evidence="4 5">NRRL 2496</strain>
    </source>
</reference>
<evidence type="ECO:0000256" key="1">
    <source>
        <dbReference type="SAM" id="Coils"/>
    </source>
</evidence>
<dbReference type="OrthoDB" id="59699at2759"/>
<dbReference type="OMA" id="HQILMAY"/>
<comment type="caution">
    <text evidence="4">The sequence shown here is derived from an EMBL/GenBank/DDBJ whole genome shotgun (WGS) entry which is preliminary data.</text>
</comment>
<protein>
    <recommendedName>
        <fullName evidence="3">T6SS Phospholipase effector Tle1-like catalytic domain-containing protein</fullName>
    </recommendedName>
</protein>
<dbReference type="PANTHER" id="PTHR33840:SF1">
    <property type="entry name" value="TLE1 PHOSPHOLIPASE DOMAIN-CONTAINING PROTEIN"/>
    <property type="match status" value="1"/>
</dbReference>
<organism evidence="4 5">
    <name type="scientific">Syncephalastrum racemosum</name>
    <name type="common">Filamentous fungus</name>
    <dbReference type="NCBI Taxonomy" id="13706"/>
    <lineage>
        <taxon>Eukaryota</taxon>
        <taxon>Fungi</taxon>
        <taxon>Fungi incertae sedis</taxon>
        <taxon>Mucoromycota</taxon>
        <taxon>Mucoromycotina</taxon>
        <taxon>Mucoromycetes</taxon>
        <taxon>Mucorales</taxon>
        <taxon>Syncephalastraceae</taxon>
        <taxon>Syncephalastrum</taxon>
    </lineage>
</organism>
<dbReference type="EMBL" id="MCGN01000003">
    <property type="protein sequence ID" value="ORY98705.1"/>
    <property type="molecule type" value="Genomic_DNA"/>
</dbReference>
<keyword evidence="1" id="KW-0175">Coiled coil</keyword>
<keyword evidence="5" id="KW-1185">Reference proteome</keyword>
<name>A0A1X2HHY3_SYNRA</name>
<dbReference type="InParanoid" id="A0A1X2HHY3"/>
<accession>A0A1X2HHY3</accession>
<evidence type="ECO:0000259" key="3">
    <source>
        <dbReference type="Pfam" id="PF09994"/>
    </source>
</evidence>
<gene>
    <name evidence="4" type="ORF">BCR43DRAFT_522792</name>
</gene>
<evidence type="ECO:0000313" key="4">
    <source>
        <dbReference type="EMBL" id="ORY98705.1"/>
    </source>
</evidence>
<dbReference type="AlphaFoldDB" id="A0A1X2HHY3"/>
<proteinExistence type="predicted"/>
<feature type="coiled-coil region" evidence="1">
    <location>
        <begin position="414"/>
        <end position="443"/>
    </location>
</feature>
<evidence type="ECO:0000256" key="2">
    <source>
        <dbReference type="SAM" id="MobiDB-lite"/>
    </source>
</evidence>
<feature type="region of interest" description="Disordered" evidence="2">
    <location>
        <begin position="1"/>
        <end position="29"/>
    </location>
</feature>
<dbReference type="STRING" id="13706.A0A1X2HHY3"/>
<dbReference type="Proteomes" id="UP000242180">
    <property type="component" value="Unassembled WGS sequence"/>
</dbReference>
<dbReference type="Pfam" id="PF09994">
    <property type="entry name" value="T6SS_Tle1-like_cat"/>
    <property type="match status" value="1"/>
</dbReference>
<dbReference type="PANTHER" id="PTHR33840">
    <property type="match status" value="1"/>
</dbReference>
<feature type="domain" description="T6SS Phospholipase effector Tle1-like catalytic" evidence="3">
    <location>
        <begin position="35"/>
        <end position="332"/>
    </location>
</feature>
<evidence type="ECO:0000313" key="5">
    <source>
        <dbReference type="Proteomes" id="UP000242180"/>
    </source>
</evidence>